<feature type="compositionally biased region" description="Basic and acidic residues" evidence="1">
    <location>
        <begin position="38"/>
        <end position="47"/>
    </location>
</feature>
<dbReference type="GeneID" id="60321221"/>
<feature type="compositionally biased region" description="Basic and acidic residues" evidence="1">
    <location>
        <begin position="1"/>
        <end position="21"/>
    </location>
</feature>
<keyword evidence="4" id="KW-1185">Reference proteome</keyword>
<dbReference type="InterPro" id="IPR045958">
    <property type="entry name" value="DUF6378"/>
</dbReference>
<dbReference type="RefSeq" id="YP_009949813.1">
    <property type="nucleotide sequence ID" value="NC_051584.1"/>
</dbReference>
<sequence length="191" mass="20812">MTTRDDIETVKRAADAQEAKRPANIGMEASWPPGRRPAPADRPECPNDNHASGCRCHLGEDVKLDSPLEEALTAAEGWTGPPPQLYADPPPIGSATDMRPEREKLLEEARRAISGDRQRDYGPPTPSFERIAAMWSAILGTEVSAEQYAMCMVAVKLGRLVETPNHRDSWMDIAGYAGLGAEVAATEGRYL</sequence>
<evidence type="ECO:0000313" key="4">
    <source>
        <dbReference type="Proteomes" id="UP000370142"/>
    </source>
</evidence>
<evidence type="ECO:0000259" key="2">
    <source>
        <dbReference type="Pfam" id="PF19905"/>
    </source>
</evidence>
<dbReference type="KEGG" id="vg:60321221"/>
<dbReference type="EMBL" id="MN617843">
    <property type="protein sequence ID" value="QGH75305.1"/>
    <property type="molecule type" value="Genomic_DNA"/>
</dbReference>
<reference evidence="3 4" key="1">
    <citation type="submission" date="2019-10" db="EMBL/GenBank/DDBJ databases">
        <authorList>
            <person name="Jorgensen H.J."/>
            <person name="Tolsma S."/>
            <person name="Caruso S.M."/>
            <person name="Garlena R.A."/>
            <person name="Russell D.A."/>
            <person name="Pope W.H."/>
            <person name="Jacobs-Se D."/>
            <person name="Hatfull G.F."/>
        </authorList>
    </citation>
    <scope>NUCLEOTIDE SEQUENCE [LARGE SCALE GENOMIC DNA]</scope>
</reference>
<evidence type="ECO:0000256" key="1">
    <source>
        <dbReference type="SAM" id="MobiDB-lite"/>
    </source>
</evidence>
<protein>
    <recommendedName>
        <fullName evidence="2">DUF6378 domain-containing protein</fullName>
    </recommendedName>
</protein>
<organism evidence="3 4">
    <name type="scientific">Mycobacterium phage Quesadilla</name>
    <dbReference type="NCBI Taxonomy" id="2664226"/>
    <lineage>
        <taxon>Viruses</taxon>
        <taxon>Duplodnaviria</taxon>
        <taxon>Heunggongvirae</taxon>
        <taxon>Uroviricota</taxon>
        <taxon>Caudoviricetes</taxon>
        <taxon>Bclasvirinae</taxon>
        <taxon>Quesadillavirus</taxon>
        <taxon>Quesadillavirus quesadilla</taxon>
    </lineage>
</organism>
<proteinExistence type="predicted"/>
<feature type="region of interest" description="Disordered" evidence="1">
    <location>
        <begin position="75"/>
        <end position="99"/>
    </location>
</feature>
<feature type="domain" description="DUF6378" evidence="2">
    <location>
        <begin position="105"/>
        <end position="184"/>
    </location>
</feature>
<feature type="region of interest" description="Disordered" evidence="1">
    <location>
        <begin position="1"/>
        <end position="55"/>
    </location>
</feature>
<gene>
    <name evidence="3" type="primary">57</name>
    <name evidence="3" type="ORF">SEA_QUESADILLA_57</name>
</gene>
<evidence type="ECO:0000313" key="3">
    <source>
        <dbReference type="EMBL" id="QGH75305.1"/>
    </source>
</evidence>
<name>A0A5Q2WFK6_9CAUD</name>
<accession>A0A5Q2WFK6</accession>
<dbReference type="Pfam" id="PF19905">
    <property type="entry name" value="DUF6378"/>
    <property type="match status" value="1"/>
</dbReference>
<dbReference type="Proteomes" id="UP000370142">
    <property type="component" value="Segment"/>
</dbReference>
<feature type="compositionally biased region" description="Pro residues" evidence="1">
    <location>
        <begin position="80"/>
        <end position="92"/>
    </location>
</feature>